<accession>A0A2Z4Q9X2</accession>
<name>A0A2Z4Q9X2_9CAUD</name>
<evidence type="ECO:0000313" key="2">
    <source>
        <dbReference type="Proteomes" id="UP000251375"/>
    </source>
</evidence>
<proteinExistence type="predicted"/>
<dbReference type="RefSeq" id="YP_009803287.1">
    <property type="nucleotide sequence ID" value="NC_047993.1"/>
</dbReference>
<protein>
    <submittedName>
        <fullName evidence="1">Uncharacterized protein</fullName>
    </submittedName>
</protein>
<sequence length="76" mass="8211">MTDAERIPVTLLLQIDGSEVQNVIATGALRGDKVPLTDADRLVHAAAPEATYRLSTRDLPALLREVADRMEAGREG</sequence>
<dbReference type="Proteomes" id="UP000251375">
    <property type="component" value="Segment"/>
</dbReference>
<dbReference type="EMBL" id="MH271321">
    <property type="protein sequence ID" value="AWY06796.1"/>
    <property type="molecule type" value="Genomic_DNA"/>
</dbReference>
<dbReference type="GeneID" id="54993847"/>
<organism evidence="1 2">
    <name type="scientific">Microbacterium phage Quhwah</name>
    <dbReference type="NCBI Taxonomy" id="2992929"/>
    <lineage>
        <taxon>Viruses</taxon>
        <taxon>Duplodnaviria</taxon>
        <taxon>Heunggongvirae</taxon>
        <taxon>Uroviricota</taxon>
        <taxon>Caudoviricetes</taxon>
        <taxon>Hodgkinviridae</taxon>
        <taxon>Quhwahvirus</taxon>
        <taxon>Quhwahvirus quhwah</taxon>
        <taxon>Quhwahvirus ouhwah</taxon>
    </lineage>
</organism>
<keyword evidence="2" id="KW-1185">Reference proteome</keyword>
<evidence type="ECO:0000313" key="1">
    <source>
        <dbReference type="EMBL" id="AWY06796.1"/>
    </source>
</evidence>
<reference evidence="1 2" key="1">
    <citation type="submission" date="2018-04" db="EMBL/GenBank/DDBJ databases">
        <authorList>
            <person name="Harrington T."/>
            <person name="Washburn E."/>
            <person name="Bricker J."/>
            <person name="McKinney A."/>
            <person name="Betsko A.J."/>
            <person name="Garlena R.A."/>
            <person name="Russell D.A."/>
            <person name="Pope W.A."/>
            <person name="Jacobs-Sera D."/>
            <person name="Hatfull G.F."/>
        </authorList>
    </citation>
    <scope>NUCLEOTIDE SEQUENCE [LARGE SCALE GENOMIC DNA]</scope>
</reference>
<gene>
    <name evidence="1" type="primary">88</name>
    <name evidence="1" type="ORF">SEA_QUHWAH_88</name>
</gene>